<dbReference type="Gene3D" id="3.30.300.30">
    <property type="match status" value="1"/>
</dbReference>
<evidence type="ECO:0000256" key="7">
    <source>
        <dbReference type="ARBA" id="ARBA00042773"/>
    </source>
</evidence>
<dbReference type="AlphaFoldDB" id="A0A379PQ54"/>
<dbReference type="PROSITE" id="PS00455">
    <property type="entry name" value="AMP_BINDING"/>
    <property type="match status" value="1"/>
</dbReference>
<dbReference type="InterPro" id="IPR020845">
    <property type="entry name" value="AMP-binding_CS"/>
</dbReference>
<sequence length="591" mass="63939">MAPEQARSEIATPPPVASEEPDQAARYPWMASFPDICNWNAPLETTTLPELLAEAVRQQGSAPALEFRGRTVSYEVLEKDVERLASGFAASGIGHGDNVALLLPNTPYHPLSFLALTRLGARVVHLSALDARREIIHKLEATHSRRLVTTNLPGFLPSALDMLDAHIIDEVIVGDDSLYGAGEVAALPIPQRPGVQELSSLLSDIPLTAPQPSVDDIAVLQFTGGTTGLPKAAMLSHGNLTSAVSMYRLWRDGGRPLVPGAEKVIAVLPLFHIYALTTVLLRHLRDGNQILLRQRFDTRTLIRDITELKASQFSGVPTMWVALLNHPGIEKVDFSSLKSCVSGGAPLPFDVQAKIEALIGTQLNNGWGMTETGPAGSRVPYRTARRPGLIGVPLPGLAMRIVSTDDPAREVHPGEVGEIAIRGPNVFRGYLNDAAATAAAFRDGWFLTGDMGRMDGEGLFEIVDRRKNMIISSGFNVYPAVIENAIYEHPAVEEVIVIGVPDTYRGQSAKAYLKLKAGCGPFTLDELTEFLADRLGRHEMPRAIEFREALPRSPVGKLLPKILIAELAAEAGRPPDAAESRDHRGTMGKTP</sequence>
<evidence type="ECO:0000256" key="6">
    <source>
        <dbReference type="ARBA" id="ARBA00039545"/>
    </source>
</evidence>
<feature type="domain" description="AMP-dependent synthetase/ligase" evidence="9">
    <location>
        <begin position="53"/>
        <end position="431"/>
    </location>
</feature>
<evidence type="ECO:0000256" key="3">
    <source>
        <dbReference type="ARBA" id="ARBA00022598"/>
    </source>
</evidence>
<comment type="pathway">
    <text evidence="2">Lipid metabolism; fatty acid beta-oxidation.</text>
</comment>
<dbReference type="Proteomes" id="UP000254919">
    <property type="component" value="Unassembled WGS sequence"/>
</dbReference>
<feature type="region of interest" description="Disordered" evidence="8">
    <location>
        <begin position="572"/>
        <end position="591"/>
    </location>
</feature>
<organism evidence="11 12">
    <name type="scientific">Roseomonas mucosa</name>
    <dbReference type="NCBI Taxonomy" id="207340"/>
    <lineage>
        <taxon>Bacteria</taxon>
        <taxon>Pseudomonadati</taxon>
        <taxon>Pseudomonadota</taxon>
        <taxon>Alphaproteobacteria</taxon>
        <taxon>Acetobacterales</taxon>
        <taxon>Roseomonadaceae</taxon>
        <taxon>Roseomonas</taxon>
    </lineage>
</organism>
<evidence type="ECO:0000256" key="2">
    <source>
        <dbReference type="ARBA" id="ARBA00005005"/>
    </source>
</evidence>
<evidence type="ECO:0000256" key="5">
    <source>
        <dbReference type="ARBA" id="ARBA00026121"/>
    </source>
</evidence>
<dbReference type="EC" id="6.2.1.3" evidence="5"/>
<name>A0A379PQ54_9PROT</name>
<evidence type="ECO:0000313" key="11">
    <source>
        <dbReference type="EMBL" id="SUE95259.1"/>
    </source>
</evidence>
<proteinExistence type="predicted"/>
<dbReference type="Gene3D" id="3.40.50.12780">
    <property type="entry name" value="N-terminal domain of ligase-like"/>
    <property type="match status" value="1"/>
</dbReference>
<dbReference type="InterPro" id="IPR045851">
    <property type="entry name" value="AMP-bd_C_sf"/>
</dbReference>
<feature type="domain" description="AMP-binding enzyme C-terminal" evidence="10">
    <location>
        <begin position="482"/>
        <end position="557"/>
    </location>
</feature>
<dbReference type="InterPro" id="IPR050237">
    <property type="entry name" value="ATP-dep_AMP-bd_enzyme"/>
</dbReference>
<dbReference type="InterPro" id="IPR000873">
    <property type="entry name" value="AMP-dep_synth/lig_dom"/>
</dbReference>
<reference evidence="11 12" key="1">
    <citation type="submission" date="2018-06" db="EMBL/GenBank/DDBJ databases">
        <authorList>
            <consortium name="Pathogen Informatics"/>
            <person name="Doyle S."/>
        </authorList>
    </citation>
    <scope>NUCLEOTIDE SEQUENCE [LARGE SCALE GENOMIC DNA]</scope>
    <source>
        <strain evidence="11 12">NCTC13291</strain>
    </source>
</reference>
<evidence type="ECO:0000256" key="4">
    <source>
        <dbReference type="ARBA" id="ARBA00023136"/>
    </source>
</evidence>
<dbReference type="GO" id="GO:0004467">
    <property type="term" value="F:long-chain fatty acid-CoA ligase activity"/>
    <property type="evidence" value="ECO:0007669"/>
    <property type="project" value="UniProtKB-EC"/>
</dbReference>
<dbReference type="Pfam" id="PF00501">
    <property type="entry name" value="AMP-binding"/>
    <property type="match status" value="1"/>
</dbReference>
<feature type="region of interest" description="Disordered" evidence="8">
    <location>
        <begin position="1"/>
        <end position="23"/>
    </location>
</feature>
<evidence type="ECO:0000256" key="1">
    <source>
        <dbReference type="ARBA" id="ARBA00004170"/>
    </source>
</evidence>
<evidence type="ECO:0000259" key="9">
    <source>
        <dbReference type="Pfam" id="PF00501"/>
    </source>
</evidence>
<dbReference type="GeneID" id="99631483"/>
<evidence type="ECO:0000259" key="10">
    <source>
        <dbReference type="Pfam" id="PF13193"/>
    </source>
</evidence>
<evidence type="ECO:0000313" key="12">
    <source>
        <dbReference type="Proteomes" id="UP000254919"/>
    </source>
</evidence>
<keyword evidence="4" id="KW-0472">Membrane</keyword>
<protein>
    <recommendedName>
        <fullName evidence="6">Long-chain-fatty-acid--CoA ligase</fullName>
        <ecNumber evidence="5">6.2.1.3</ecNumber>
    </recommendedName>
    <alternativeName>
        <fullName evidence="7">Long-chain acyl-CoA synthetase</fullName>
    </alternativeName>
</protein>
<evidence type="ECO:0000256" key="8">
    <source>
        <dbReference type="SAM" id="MobiDB-lite"/>
    </source>
</evidence>
<dbReference type="PANTHER" id="PTHR43767:SF8">
    <property type="entry name" value="LONG-CHAIN-FATTY-ACID--COA LIGASE"/>
    <property type="match status" value="1"/>
</dbReference>
<dbReference type="RefSeq" id="WP_202801184.1">
    <property type="nucleotide sequence ID" value="NZ_AP031463.1"/>
</dbReference>
<keyword evidence="3 11" id="KW-0436">Ligase</keyword>
<accession>A0A379PQ54</accession>
<comment type="subcellular location">
    <subcellularLocation>
        <location evidence="1">Membrane</location>
        <topology evidence="1">Peripheral membrane protein</topology>
    </subcellularLocation>
</comment>
<dbReference type="PANTHER" id="PTHR43767">
    <property type="entry name" value="LONG-CHAIN-FATTY-ACID--COA LIGASE"/>
    <property type="match status" value="1"/>
</dbReference>
<dbReference type="SUPFAM" id="SSF56801">
    <property type="entry name" value="Acetyl-CoA synthetase-like"/>
    <property type="match status" value="1"/>
</dbReference>
<dbReference type="InterPro" id="IPR042099">
    <property type="entry name" value="ANL_N_sf"/>
</dbReference>
<dbReference type="GO" id="GO:0016020">
    <property type="term" value="C:membrane"/>
    <property type="evidence" value="ECO:0007669"/>
    <property type="project" value="UniProtKB-SubCell"/>
</dbReference>
<dbReference type="EMBL" id="UGVN01000002">
    <property type="protein sequence ID" value="SUE95259.1"/>
    <property type="molecule type" value="Genomic_DNA"/>
</dbReference>
<dbReference type="Pfam" id="PF13193">
    <property type="entry name" value="AMP-binding_C"/>
    <property type="match status" value="1"/>
</dbReference>
<feature type="compositionally biased region" description="Basic and acidic residues" evidence="8">
    <location>
        <begin position="576"/>
        <end position="585"/>
    </location>
</feature>
<gene>
    <name evidence="11" type="primary">fadD_3</name>
    <name evidence="11" type="ORF">NCTC13291_04142</name>
</gene>
<dbReference type="InterPro" id="IPR025110">
    <property type="entry name" value="AMP-bd_C"/>
</dbReference>